<evidence type="ECO:0000313" key="2">
    <source>
        <dbReference type="EMBL" id="PPR90937.1"/>
    </source>
</evidence>
<evidence type="ECO:0000256" key="1">
    <source>
        <dbReference type="SAM" id="MobiDB-lite"/>
    </source>
</evidence>
<protein>
    <recommendedName>
        <fullName evidence="4">DUF4283 domain-containing protein</fullName>
    </recommendedName>
</protein>
<dbReference type="OrthoDB" id="995555at2759"/>
<sequence>MQYSGNDTDRVPCSDDKLLGGGVVSADENHEGILGKNESDFELLEGDVNMSMVNEIPAIALSDPQPYPSTVMAWIHLPGLPGYLYKRKIIEAIGGLIGKIVEYEAFPTVCFSCGKYSHVKELSPSVGENSIARSFVDTTMVASNEAVGDGGEERRVDYGPWMLVERKSRRNLLDSRNGVAKSGKVSLGSRFAHLIVERDLRGDLRKSVEGFSGEKGEDSVVGGLMGNKNRVKFLKGLGYEVGVGRGTEADFRPSVGPFSMANNNRSSIVGLGLGMGLVHAKRDDAGLCGPSKVKLSGPSEDRRGSENKVGFSRGGVFLNYVEGGAEEISGGDDRQIGGLDSTSA</sequence>
<evidence type="ECO:0008006" key="4">
    <source>
        <dbReference type="Google" id="ProtNLM"/>
    </source>
</evidence>
<feature type="region of interest" description="Disordered" evidence="1">
    <location>
        <begin position="292"/>
        <end position="311"/>
    </location>
</feature>
<name>A0A2P5WIL2_GOSBA</name>
<dbReference type="EMBL" id="KZ667467">
    <property type="protein sequence ID" value="PPR90937.1"/>
    <property type="molecule type" value="Genomic_DNA"/>
</dbReference>
<reference evidence="2 3" key="1">
    <citation type="submission" date="2015-01" db="EMBL/GenBank/DDBJ databases">
        <title>Genome of allotetraploid Gossypium barbadense reveals genomic plasticity and fiber elongation in cotton evolution.</title>
        <authorList>
            <person name="Chen X."/>
            <person name="Liu X."/>
            <person name="Zhao B."/>
            <person name="Zheng H."/>
            <person name="Hu Y."/>
            <person name="Lu G."/>
            <person name="Yang C."/>
            <person name="Chen J."/>
            <person name="Shan C."/>
            <person name="Zhang L."/>
            <person name="Zhou Y."/>
            <person name="Wang L."/>
            <person name="Guo W."/>
            <person name="Bai Y."/>
            <person name="Ruan J."/>
            <person name="Shangguan X."/>
            <person name="Mao Y."/>
            <person name="Jiang J."/>
            <person name="Zhu Y."/>
            <person name="Lei J."/>
            <person name="Kang H."/>
            <person name="Chen S."/>
            <person name="He X."/>
            <person name="Wang R."/>
            <person name="Wang Y."/>
            <person name="Chen J."/>
            <person name="Wang L."/>
            <person name="Yu S."/>
            <person name="Wang B."/>
            <person name="Wei J."/>
            <person name="Song S."/>
            <person name="Lu X."/>
            <person name="Gao Z."/>
            <person name="Gu W."/>
            <person name="Deng X."/>
            <person name="Ma D."/>
            <person name="Wang S."/>
            <person name="Liang W."/>
            <person name="Fang L."/>
            <person name="Cai C."/>
            <person name="Zhu X."/>
            <person name="Zhou B."/>
            <person name="Zhang Y."/>
            <person name="Chen Z."/>
            <person name="Xu S."/>
            <person name="Zhu R."/>
            <person name="Wang S."/>
            <person name="Zhang T."/>
            <person name="Zhao G."/>
        </authorList>
    </citation>
    <scope>NUCLEOTIDE SEQUENCE [LARGE SCALE GENOMIC DNA]</scope>
    <source>
        <strain evidence="3">cv. Xinhai21</strain>
        <tissue evidence="2">Leaf</tissue>
    </source>
</reference>
<organism evidence="2 3">
    <name type="scientific">Gossypium barbadense</name>
    <name type="common">Sea Island cotton</name>
    <name type="synonym">Hibiscus barbadensis</name>
    <dbReference type="NCBI Taxonomy" id="3634"/>
    <lineage>
        <taxon>Eukaryota</taxon>
        <taxon>Viridiplantae</taxon>
        <taxon>Streptophyta</taxon>
        <taxon>Embryophyta</taxon>
        <taxon>Tracheophyta</taxon>
        <taxon>Spermatophyta</taxon>
        <taxon>Magnoliopsida</taxon>
        <taxon>eudicotyledons</taxon>
        <taxon>Gunneridae</taxon>
        <taxon>Pentapetalae</taxon>
        <taxon>rosids</taxon>
        <taxon>malvids</taxon>
        <taxon>Malvales</taxon>
        <taxon>Malvaceae</taxon>
        <taxon>Malvoideae</taxon>
        <taxon>Gossypium</taxon>
    </lineage>
</organism>
<evidence type="ECO:0000313" key="3">
    <source>
        <dbReference type="Proteomes" id="UP000239757"/>
    </source>
</evidence>
<accession>A0A2P5WIL2</accession>
<dbReference type="AlphaFoldDB" id="A0A2P5WIL2"/>
<gene>
    <name evidence="2" type="ORF">GOBAR_AA29742</name>
</gene>
<proteinExistence type="predicted"/>
<dbReference type="Proteomes" id="UP000239757">
    <property type="component" value="Unassembled WGS sequence"/>
</dbReference>